<reference evidence="7" key="1">
    <citation type="journal article" date="2016" name="BMC Biol.">
        <title>Parallel evolution of highly conserved plastid genome architecture in red seaweeds and seed plants.</title>
        <authorList>
            <person name="Lee J."/>
            <person name="Cho C.H."/>
            <person name="Park S.I."/>
            <person name="Choi J.W."/>
            <person name="Song H.S."/>
            <person name="West J.A."/>
            <person name="Bhattacharya D."/>
            <person name="Yoon H.S."/>
        </authorList>
    </citation>
    <scope>NUCLEOTIDE SEQUENCE</scope>
</reference>
<sequence length="99" mass="11438">MLEFTLKILWLNNNVAIAVDQLVGCGTSPLTPYFFWPRNDAWEQLKTELESKPWILDDTRIALLNSTTEIINYWQEQGNQHSLSQAQSKFPNFIFTGSC</sequence>
<accession>A0A1C9CG66</accession>
<dbReference type="InterPro" id="IPR006924">
    <property type="entry name" value="Ribosomal_cS23-like"/>
</dbReference>
<evidence type="ECO:0000256" key="1">
    <source>
        <dbReference type="ARBA" id="ARBA00002396"/>
    </source>
</evidence>
<comment type="subunit">
    <text evidence="3 6">Part of the 30S ribosomal subunit.</text>
</comment>
<dbReference type="GeneID" id="29070052"/>
<dbReference type="InterPro" id="IPR057257">
    <property type="entry name" value="Ribosomal_cS23"/>
</dbReference>
<dbReference type="EMBL" id="KX284724">
    <property type="protein sequence ID" value="AOM67388.1"/>
    <property type="molecule type" value="Genomic_DNA"/>
</dbReference>
<dbReference type="Gene3D" id="3.30.390.140">
    <property type="match status" value="1"/>
</dbReference>
<dbReference type="RefSeq" id="YP_009294146.1">
    <property type="nucleotide sequence ID" value="NC_031146.1"/>
</dbReference>
<name>A0A1C9CG66_9FLOR</name>
<dbReference type="Pfam" id="PF04839">
    <property type="entry name" value="PSRP-3_Ycf65"/>
    <property type="match status" value="1"/>
</dbReference>
<dbReference type="InterPro" id="IPR038447">
    <property type="entry name" value="PSRP-3/Ycf65_sf"/>
</dbReference>
<dbReference type="PANTHER" id="PTHR35108:SF1">
    <property type="entry name" value="OS04G0461100 PROTEIN"/>
    <property type="match status" value="1"/>
</dbReference>
<dbReference type="GO" id="GO:0006412">
    <property type="term" value="P:translation"/>
    <property type="evidence" value="ECO:0007669"/>
    <property type="project" value="UniProtKB-UniRule"/>
</dbReference>
<evidence type="ECO:0000256" key="6">
    <source>
        <dbReference type="HAMAP-Rule" id="MF_00619"/>
    </source>
</evidence>
<dbReference type="HAMAP" id="MF_00619">
    <property type="entry name" value="Ribosomal_plastid_cS23"/>
    <property type="match status" value="1"/>
</dbReference>
<dbReference type="GO" id="GO:0003735">
    <property type="term" value="F:structural constituent of ribosome"/>
    <property type="evidence" value="ECO:0007669"/>
    <property type="project" value="InterPro"/>
</dbReference>
<geneLocation type="plastid" evidence="7"/>
<evidence type="ECO:0000256" key="4">
    <source>
        <dbReference type="ARBA" id="ARBA00022980"/>
    </source>
</evidence>
<organism evidence="7">
    <name type="scientific">Hildenbrandia rubra</name>
    <dbReference type="NCBI Taxonomy" id="31481"/>
    <lineage>
        <taxon>Eukaryota</taxon>
        <taxon>Rhodophyta</taxon>
        <taxon>Florideophyceae</taxon>
        <taxon>Hildenbrandiophycidae</taxon>
        <taxon>Hildenbrandiales</taxon>
        <taxon>Hildenbrandiaceae</taxon>
        <taxon>Hildenbrandia</taxon>
    </lineage>
</organism>
<evidence type="ECO:0000256" key="5">
    <source>
        <dbReference type="ARBA" id="ARBA00023274"/>
    </source>
</evidence>
<keyword evidence="5 6" id="KW-0687">Ribonucleoprotein</keyword>
<protein>
    <recommendedName>
        <fullName evidence="6">Probable small ribosomal subunit protein cS23</fullName>
    </recommendedName>
</protein>
<dbReference type="AlphaFoldDB" id="A0A1C9CG66"/>
<dbReference type="GO" id="GO:1990904">
    <property type="term" value="C:ribonucleoprotein complex"/>
    <property type="evidence" value="ECO:0007669"/>
    <property type="project" value="UniProtKB-KW"/>
</dbReference>
<keyword evidence="7" id="KW-0934">Plastid</keyword>
<dbReference type="GO" id="GO:0005840">
    <property type="term" value="C:ribosome"/>
    <property type="evidence" value="ECO:0007669"/>
    <property type="project" value="UniProtKB-KW"/>
</dbReference>
<evidence type="ECO:0000256" key="3">
    <source>
        <dbReference type="ARBA" id="ARBA00011458"/>
    </source>
</evidence>
<evidence type="ECO:0000256" key="2">
    <source>
        <dbReference type="ARBA" id="ARBA00008561"/>
    </source>
</evidence>
<gene>
    <name evidence="7" type="primary">ycf65</name>
    <name evidence="7" type="ORF">Hrub_144</name>
</gene>
<dbReference type="NCBIfam" id="NF002740">
    <property type="entry name" value="PRK02724.1"/>
    <property type="match status" value="1"/>
</dbReference>
<evidence type="ECO:0000313" key="7">
    <source>
        <dbReference type="EMBL" id="AOM67388.1"/>
    </source>
</evidence>
<comment type="similarity">
    <text evidence="2 6">Belongs to the chloroplast-specific ribosomal protein cS23 family.</text>
</comment>
<comment type="function">
    <text evidence="1 6">Probably a ribosomal protein or a ribosome-associated protein.</text>
</comment>
<proteinExistence type="inferred from homology"/>
<dbReference type="PANTHER" id="PTHR35108">
    <property type="entry name" value="30S RIBOSOMAL PROTEIN 3, CHLOROPLASTIC"/>
    <property type="match status" value="1"/>
</dbReference>
<keyword evidence="4 6" id="KW-0689">Ribosomal protein</keyword>